<protein>
    <submittedName>
        <fullName evidence="1">Uncharacterized protein</fullName>
    </submittedName>
</protein>
<keyword evidence="2" id="KW-1185">Reference proteome</keyword>
<organism evidence="1 2">
    <name type="scientific">Fimbriimonas ginsengisoli Gsoil 348</name>
    <dbReference type="NCBI Taxonomy" id="661478"/>
    <lineage>
        <taxon>Bacteria</taxon>
        <taxon>Bacillati</taxon>
        <taxon>Armatimonadota</taxon>
        <taxon>Fimbriimonadia</taxon>
        <taxon>Fimbriimonadales</taxon>
        <taxon>Fimbriimonadaceae</taxon>
        <taxon>Fimbriimonas</taxon>
    </lineage>
</organism>
<dbReference type="RefSeq" id="WP_025228287.1">
    <property type="nucleotide sequence ID" value="NZ_CP007139.1"/>
</dbReference>
<sequence length="263" mass="29680">MTFGWEGFSFDHPDDWAPVVLTGNREQGYARLSSSGRIIIQIRWKRMKRPADAAGFLDTYLAKMERDARKGKGGFRSERSEDNGRLTYRYSGDNFGKGALFQPPDDGRAFVLEVASTKDDSLGPLLRQALGSFRTDPQVDRWSAFGLDVVLPKGLEVERKDFRAGKTLVSFKAKRVRLSAERWGFADQLLAKHGLEPWARAIFDAKGAAVTAEGDGIRLTIPTTPIRPGTEAIVRPQLERNQIVVIRSTTRDAKWRPQWDWLK</sequence>
<dbReference type="Proteomes" id="UP000027982">
    <property type="component" value="Chromosome"/>
</dbReference>
<gene>
    <name evidence="1" type="ORF">OP10G_4467</name>
</gene>
<evidence type="ECO:0000313" key="1">
    <source>
        <dbReference type="EMBL" id="AIE87835.1"/>
    </source>
</evidence>
<dbReference type="STRING" id="661478.OP10G_4467"/>
<dbReference type="OrthoDB" id="5445923at2"/>
<name>A0A068NY47_FIMGI</name>
<proteinExistence type="predicted"/>
<dbReference type="KEGG" id="fgi:OP10G_4467"/>
<evidence type="ECO:0000313" key="2">
    <source>
        <dbReference type="Proteomes" id="UP000027982"/>
    </source>
</evidence>
<dbReference type="AlphaFoldDB" id="A0A068NY47"/>
<dbReference type="EMBL" id="CP007139">
    <property type="protein sequence ID" value="AIE87835.1"/>
    <property type="molecule type" value="Genomic_DNA"/>
</dbReference>
<accession>A0A068NY47</accession>
<reference evidence="1 2" key="1">
    <citation type="journal article" date="2014" name="PLoS ONE">
        <title>The first complete genome sequence of the class fimbriimonadia in the phylum armatimonadetes.</title>
        <authorList>
            <person name="Hu Z.Y."/>
            <person name="Wang Y.Z."/>
            <person name="Im W.T."/>
            <person name="Wang S.Y."/>
            <person name="Zhao G.P."/>
            <person name="Zheng H.J."/>
            <person name="Quan Z.X."/>
        </authorList>
    </citation>
    <scope>NUCLEOTIDE SEQUENCE [LARGE SCALE GENOMIC DNA]</scope>
    <source>
        <strain evidence="1">Gsoil 348</strain>
    </source>
</reference>
<dbReference type="HOGENOM" id="CLU_1056678_0_0_0"/>